<accession>A0A3G8FWM2</accession>
<keyword evidence="5" id="KW-1139">Helical capsid protein</keyword>
<evidence type="ECO:0000256" key="7">
    <source>
        <dbReference type="ARBA" id="ARBA00022844"/>
    </source>
</evidence>
<evidence type="ECO:0000256" key="5">
    <source>
        <dbReference type="ARBA" id="ARBA00022497"/>
    </source>
</evidence>
<comment type="similarity">
    <text evidence="3 8">Belongs to the virgaviridae capsid protein family.</text>
</comment>
<dbReference type="EMBL" id="MH645158">
    <property type="protein sequence ID" value="AZF99049.1"/>
    <property type="molecule type" value="Genomic_RNA"/>
</dbReference>
<organism evidence="9">
    <name type="scientific">Ullucus tobamovirus 1</name>
    <dbReference type="NCBI Taxonomy" id="2491948"/>
    <lineage>
        <taxon>Viruses</taxon>
        <taxon>Riboviria</taxon>
        <taxon>Orthornavirae</taxon>
        <taxon>Kitrinoviricota</taxon>
        <taxon>Alsuviricetes</taxon>
        <taxon>Martellivirales</taxon>
        <taxon>Virgaviridae</taxon>
        <taxon>Tobamovirus</taxon>
    </lineage>
</organism>
<comment type="subcellular location">
    <subcellularLocation>
        <location evidence="2">Virion</location>
    </subcellularLocation>
</comment>
<evidence type="ECO:0000256" key="6">
    <source>
        <dbReference type="ARBA" id="ARBA00022561"/>
    </source>
</evidence>
<evidence type="ECO:0000313" key="9">
    <source>
        <dbReference type="EMBL" id="AZF99049.1"/>
    </source>
</evidence>
<evidence type="ECO:0000256" key="1">
    <source>
        <dbReference type="ARBA" id="ARBA00003662"/>
    </source>
</evidence>
<evidence type="ECO:0000256" key="3">
    <source>
        <dbReference type="ARBA" id="ARBA00005281"/>
    </source>
</evidence>
<comment type="function">
    <text evidence="1">Capsid protein self-assembles to form rod-shaped virions about 18 nm in diameter with a central canal enclosing the viral genomic RNA.</text>
</comment>
<dbReference type="GO" id="GO:0019029">
    <property type="term" value="C:helical viral capsid"/>
    <property type="evidence" value="ECO:0007669"/>
    <property type="project" value="UniProtKB-KW"/>
</dbReference>
<keyword evidence="6 8" id="KW-0167">Capsid protein</keyword>
<dbReference type="InterPro" id="IPR036417">
    <property type="entry name" value="TMV-like_coat_sf"/>
</dbReference>
<name>A0A3G8FWM2_9VIRU</name>
<evidence type="ECO:0000256" key="8">
    <source>
        <dbReference type="RuleBase" id="RU003967"/>
    </source>
</evidence>
<dbReference type="SUPFAM" id="SSF47195">
    <property type="entry name" value="TMV-like viral coat proteins"/>
    <property type="match status" value="1"/>
</dbReference>
<dbReference type="InterPro" id="IPR001337">
    <property type="entry name" value="TMV-like_coat"/>
</dbReference>
<reference evidence="9" key="1">
    <citation type="journal article" date="2018" name="Plant Pathol.">
        <title>Using High Throughput Sequencing in support of a plant health outbreak reveals novel viruses in Ullucus tuberosus (Basellaceae).</title>
        <authorList>
            <person name="Fox A."/>
            <person name="Fowkes A."/>
            <person name="Skelton A."/>
            <person name="Harju V."/>
            <person name="Buxton-Kirk A."/>
            <person name="Kelly M."/>
            <person name="Forde S."/>
            <person name="Pufal H."/>
            <person name="Conyers C."/>
            <person name="Ward R."/>
            <person name="Weekes R."/>
            <person name="Boonham N."/>
            <person name="Adams I."/>
        </authorList>
    </citation>
    <scope>NUCLEOTIDE SEQUENCE</scope>
    <source>
        <strain evidence="9">UTomV1</strain>
    </source>
</reference>
<sequence>MPCSLCPLFVMVKVRLVVKRLRRFILVRLMSLRVTQTLLRFLLIVVMSYVVTEPSQYQYLAAAWAQPLDLINLCSSALGQHFQTQAGRDVTREQFSNILQVVVSPSLRFPETGHRVFLLTPALKSVYESLMASFDTKNRIIEKEEEVRPSSSEVATAVRRVDDATVAIRSQVQALLSAVQTGVGFYDRTSFERLIPWTVPAAASAAGS</sequence>
<dbReference type="Gene3D" id="1.20.120.70">
    <property type="entry name" value="Tobacco mosaic virus-like, coat protein"/>
    <property type="match status" value="1"/>
</dbReference>
<evidence type="ECO:0000256" key="4">
    <source>
        <dbReference type="ARBA" id="ARBA00018091"/>
    </source>
</evidence>
<evidence type="ECO:0000256" key="2">
    <source>
        <dbReference type="ARBA" id="ARBA00004328"/>
    </source>
</evidence>
<proteinExistence type="inferred from homology"/>
<keyword evidence="7 8" id="KW-0946">Virion</keyword>
<dbReference type="GO" id="GO:0005198">
    <property type="term" value="F:structural molecule activity"/>
    <property type="evidence" value="ECO:0007669"/>
    <property type="project" value="InterPro"/>
</dbReference>
<dbReference type="Pfam" id="PF00721">
    <property type="entry name" value="TMV_coat"/>
    <property type="match status" value="1"/>
</dbReference>
<protein>
    <recommendedName>
        <fullName evidence="4 8">Capsid protein</fullName>
    </recommendedName>
</protein>